<protein>
    <submittedName>
        <fullName evidence="6">Branched-chain amino acid transport system ATP-binding protein</fullName>
    </submittedName>
</protein>
<evidence type="ECO:0000313" key="6">
    <source>
        <dbReference type="EMBL" id="TCT04824.1"/>
    </source>
</evidence>
<dbReference type="InterPro" id="IPR051120">
    <property type="entry name" value="ABC_AA/LPS_Transport"/>
</dbReference>
<dbReference type="SMART" id="SM00382">
    <property type="entry name" value="AAA"/>
    <property type="match status" value="1"/>
</dbReference>
<proteinExistence type="predicted"/>
<organism evidence="6 7">
    <name type="scientific">Paralcaligenes ureilyticus</name>
    <dbReference type="NCBI Taxonomy" id="627131"/>
    <lineage>
        <taxon>Bacteria</taxon>
        <taxon>Pseudomonadati</taxon>
        <taxon>Pseudomonadota</taxon>
        <taxon>Betaproteobacteria</taxon>
        <taxon>Burkholderiales</taxon>
        <taxon>Alcaligenaceae</taxon>
        <taxon>Paralcaligenes</taxon>
    </lineage>
</organism>
<dbReference type="GO" id="GO:0005886">
    <property type="term" value="C:plasma membrane"/>
    <property type="evidence" value="ECO:0007669"/>
    <property type="project" value="TreeGrafter"/>
</dbReference>
<dbReference type="GO" id="GO:1903805">
    <property type="term" value="P:L-valine import across plasma membrane"/>
    <property type="evidence" value="ECO:0007669"/>
    <property type="project" value="TreeGrafter"/>
</dbReference>
<sequence>MKANLSVENVTVAFGGLKALNNVSIAFPGGQITGLIGPNGSGKSTMINTISGQLTPSAGSVRLGAQEINGLRSDQIAVMGLARTYQIPRVPPQLTVQEVISVPFSYVRRKSHLAPGIGDERSIAEFCGLSPVVMRRCGDLSITDLRRLEIARALACGPDVLLLDEVMAGLSHEDAHAVIEIVRRIHAAGVTVVIVEHVMSIIANLCDRVVVLNQGELLADGKPKDVLSAPSVREAYLGKGFKL</sequence>
<dbReference type="GO" id="GO:0015188">
    <property type="term" value="F:L-isoleucine transmembrane transporter activity"/>
    <property type="evidence" value="ECO:0007669"/>
    <property type="project" value="TreeGrafter"/>
</dbReference>
<dbReference type="GO" id="GO:0015192">
    <property type="term" value="F:L-phenylalanine transmembrane transporter activity"/>
    <property type="evidence" value="ECO:0007669"/>
    <property type="project" value="TreeGrafter"/>
</dbReference>
<keyword evidence="2" id="KW-1003">Cell membrane</keyword>
<comment type="caution">
    <text evidence="6">The sequence shown here is derived from an EMBL/GenBank/DDBJ whole genome shotgun (WGS) entry which is preliminary data.</text>
</comment>
<dbReference type="InterPro" id="IPR027417">
    <property type="entry name" value="P-loop_NTPase"/>
</dbReference>
<evidence type="ECO:0000256" key="3">
    <source>
        <dbReference type="ARBA" id="ARBA00022741"/>
    </source>
</evidence>
<evidence type="ECO:0000313" key="7">
    <source>
        <dbReference type="Proteomes" id="UP000295525"/>
    </source>
</evidence>
<dbReference type="GO" id="GO:1903806">
    <property type="term" value="P:L-isoleucine import across plasma membrane"/>
    <property type="evidence" value="ECO:0007669"/>
    <property type="project" value="TreeGrafter"/>
</dbReference>
<keyword evidence="1" id="KW-0813">Transport</keyword>
<dbReference type="GO" id="GO:0005524">
    <property type="term" value="F:ATP binding"/>
    <property type="evidence" value="ECO:0007669"/>
    <property type="project" value="UniProtKB-KW"/>
</dbReference>
<dbReference type="PANTHER" id="PTHR45772:SF7">
    <property type="entry name" value="AMINO ACID ABC TRANSPORTER ATP-BINDING PROTEIN"/>
    <property type="match status" value="1"/>
</dbReference>
<dbReference type="GO" id="GO:0005304">
    <property type="term" value="F:L-valine transmembrane transporter activity"/>
    <property type="evidence" value="ECO:0007669"/>
    <property type="project" value="TreeGrafter"/>
</dbReference>
<reference evidence="6 7" key="1">
    <citation type="submission" date="2019-03" db="EMBL/GenBank/DDBJ databases">
        <title>Genomic Encyclopedia of Type Strains, Phase IV (KMG-IV): sequencing the most valuable type-strain genomes for metagenomic binning, comparative biology and taxonomic classification.</title>
        <authorList>
            <person name="Goeker M."/>
        </authorList>
    </citation>
    <scope>NUCLEOTIDE SEQUENCE [LARGE SCALE GENOMIC DNA]</scope>
    <source>
        <strain evidence="6 7">DSM 24591</strain>
    </source>
</reference>
<accession>A0A4R3LW80</accession>
<keyword evidence="4 6" id="KW-0067">ATP-binding</keyword>
<evidence type="ECO:0000256" key="1">
    <source>
        <dbReference type="ARBA" id="ARBA00022448"/>
    </source>
</evidence>
<evidence type="ECO:0000259" key="5">
    <source>
        <dbReference type="PROSITE" id="PS50893"/>
    </source>
</evidence>
<dbReference type="OrthoDB" id="9805514at2"/>
<evidence type="ECO:0000256" key="2">
    <source>
        <dbReference type="ARBA" id="ARBA00022475"/>
    </source>
</evidence>
<dbReference type="SUPFAM" id="SSF52540">
    <property type="entry name" value="P-loop containing nucleoside triphosphate hydrolases"/>
    <property type="match status" value="1"/>
</dbReference>
<feature type="domain" description="ABC transporter" evidence="5">
    <location>
        <begin position="5"/>
        <end position="239"/>
    </location>
</feature>
<dbReference type="GO" id="GO:0015808">
    <property type="term" value="P:L-alanine transport"/>
    <property type="evidence" value="ECO:0007669"/>
    <property type="project" value="TreeGrafter"/>
</dbReference>
<name>A0A4R3LW80_9BURK</name>
<dbReference type="AlphaFoldDB" id="A0A4R3LW80"/>
<dbReference type="GO" id="GO:0042941">
    <property type="term" value="P:D-alanine transmembrane transport"/>
    <property type="evidence" value="ECO:0007669"/>
    <property type="project" value="TreeGrafter"/>
</dbReference>
<dbReference type="GO" id="GO:0016887">
    <property type="term" value="F:ATP hydrolysis activity"/>
    <property type="evidence" value="ECO:0007669"/>
    <property type="project" value="InterPro"/>
</dbReference>
<dbReference type="Gene3D" id="3.40.50.300">
    <property type="entry name" value="P-loop containing nucleotide triphosphate hydrolases"/>
    <property type="match status" value="1"/>
</dbReference>
<dbReference type="InterPro" id="IPR003593">
    <property type="entry name" value="AAA+_ATPase"/>
</dbReference>
<keyword evidence="3" id="KW-0547">Nucleotide-binding</keyword>
<dbReference type="Pfam" id="PF00005">
    <property type="entry name" value="ABC_tran"/>
    <property type="match status" value="1"/>
</dbReference>
<dbReference type="Proteomes" id="UP000295525">
    <property type="component" value="Unassembled WGS sequence"/>
</dbReference>
<keyword evidence="2" id="KW-0472">Membrane</keyword>
<dbReference type="RefSeq" id="WP_132583578.1">
    <property type="nucleotide sequence ID" value="NZ_SMAJ01000011.1"/>
</dbReference>
<keyword evidence="7" id="KW-1185">Reference proteome</keyword>
<dbReference type="CDD" id="cd03219">
    <property type="entry name" value="ABC_Mj1267_LivG_branched"/>
    <property type="match status" value="1"/>
</dbReference>
<dbReference type="InterPro" id="IPR003439">
    <property type="entry name" value="ABC_transporter-like_ATP-bd"/>
</dbReference>
<dbReference type="PROSITE" id="PS50893">
    <property type="entry name" value="ABC_TRANSPORTER_2"/>
    <property type="match status" value="1"/>
</dbReference>
<gene>
    <name evidence="6" type="ORF">EDC26_11140</name>
</gene>
<dbReference type="EMBL" id="SMAJ01000011">
    <property type="protein sequence ID" value="TCT04824.1"/>
    <property type="molecule type" value="Genomic_DNA"/>
</dbReference>
<dbReference type="PANTHER" id="PTHR45772">
    <property type="entry name" value="CONSERVED COMPONENT OF ABC TRANSPORTER FOR NATURAL AMINO ACIDS-RELATED"/>
    <property type="match status" value="1"/>
</dbReference>
<evidence type="ECO:0000256" key="4">
    <source>
        <dbReference type="ARBA" id="ARBA00022840"/>
    </source>
</evidence>